<feature type="region of interest" description="Disordered" evidence="1">
    <location>
        <begin position="1"/>
        <end position="31"/>
    </location>
</feature>
<protein>
    <submittedName>
        <fullName evidence="2">Uncharacterized protein</fullName>
    </submittedName>
</protein>
<feature type="region of interest" description="Disordered" evidence="1">
    <location>
        <begin position="88"/>
        <end position="256"/>
    </location>
</feature>
<feature type="compositionally biased region" description="Basic residues" evidence="1">
    <location>
        <begin position="215"/>
        <end position="226"/>
    </location>
</feature>
<dbReference type="Proteomes" id="UP000053890">
    <property type="component" value="Unassembled WGS sequence"/>
</dbReference>
<reference evidence="2 3" key="1">
    <citation type="journal article" date="2015" name="Front. Microbiol.">
        <title>Genome sequence of the plant growth promoting endophytic yeast Rhodotorula graminis WP1.</title>
        <authorList>
            <person name="Firrincieli A."/>
            <person name="Otillar R."/>
            <person name="Salamov A."/>
            <person name="Schmutz J."/>
            <person name="Khan Z."/>
            <person name="Redman R.S."/>
            <person name="Fleck N.D."/>
            <person name="Lindquist E."/>
            <person name="Grigoriev I.V."/>
            <person name="Doty S.L."/>
        </authorList>
    </citation>
    <scope>NUCLEOTIDE SEQUENCE [LARGE SCALE GENOMIC DNA]</scope>
    <source>
        <strain evidence="2 3">WP1</strain>
    </source>
</reference>
<dbReference type="RefSeq" id="XP_018272237.1">
    <property type="nucleotide sequence ID" value="XM_018416236.1"/>
</dbReference>
<name>A0A194S635_RHOGW</name>
<feature type="region of interest" description="Disordered" evidence="1">
    <location>
        <begin position="268"/>
        <end position="348"/>
    </location>
</feature>
<sequence>ACYADLLGPVSARPPRRHPRWRHGHDAPSSAVRARARLGPVELRAARRRGGPQPARPPAPHLDRRRRRHCRDVHIPIVPPALSPLVSRPDRRRVLDRPCHHDGRAPRRVRLVRQPPARQLDRLVEPPRPGRPLARPVRLGAPAGSGVHGRVPAAVRARRVGRTRRPTGEQRRGARGRAAPARRRARRRRERRRGAPRRVAPAAARPLLRVERGGGTRRRRPRRPRRVRDGALARRGARHPPRGPRLLGPAPRPPPAALLHLARVSACDASRRCSRRAVPGRGARPPRVARRPARRPRRRRPRARRRPRPARRPRLQLHVAARRARRRARPRRRRRCCRAPDEPDEPGRAQAVARAVPGRRRRVRRALAHVVAPGGPDGRVVGCARRRRGRRRARVRRVGGRRRRRVLQGWAGCDQGAQGRGREARVAGVRERARAVGEVGGRGEGGGRSGTVDVEPAQAWCHRRNAVDSATARALLLALLSLDEALHGAP</sequence>
<feature type="compositionally biased region" description="Basic residues" evidence="1">
    <location>
        <begin position="156"/>
        <end position="165"/>
    </location>
</feature>
<feature type="region of interest" description="Disordered" evidence="1">
    <location>
        <begin position="45"/>
        <end position="67"/>
    </location>
</feature>
<proteinExistence type="predicted"/>
<feature type="compositionally biased region" description="Basic residues" evidence="1">
    <location>
        <begin position="180"/>
        <end position="196"/>
    </location>
</feature>
<dbReference type="EMBL" id="KQ474076">
    <property type="protein sequence ID" value="KPV76188.1"/>
    <property type="molecule type" value="Genomic_DNA"/>
</dbReference>
<evidence type="ECO:0000313" key="2">
    <source>
        <dbReference type="EMBL" id="KPV76188.1"/>
    </source>
</evidence>
<feature type="compositionally biased region" description="Basic residues" evidence="1">
    <location>
        <begin position="14"/>
        <end position="23"/>
    </location>
</feature>
<feature type="compositionally biased region" description="Basic residues" evidence="1">
    <location>
        <begin position="287"/>
        <end position="337"/>
    </location>
</feature>
<feature type="non-terminal residue" evidence="2">
    <location>
        <position position="490"/>
    </location>
</feature>
<evidence type="ECO:0000256" key="1">
    <source>
        <dbReference type="SAM" id="MobiDB-lite"/>
    </source>
</evidence>
<accession>A0A194S635</accession>
<keyword evidence="3" id="KW-1185">Reference proteome</keyword>
<gene>
    <name evidence="2" type="ORF">RHOBADRAFT_52230</name>
</gene>
<feature type="compositionally biased region" description="Basic and acidic residues" evidence="1">
    <location>
        <begin position="88"/>
        <end position="105"/>
    </location>
</feature>
<feature type="non-terminal residue" evidence="2">
    <location>
        <position position="1"/>
    </location>
</feature>
<feature type="compositionally biased region" description="Low complexity" evidence="1">
    <location>
        <begin position="197"/>
        <end position="207"/>
    </location>
</feature>
<dbReference type="AlphaFoldDB" id="A0A194S635"/>
<feature type="compositionally biased region" description="Low complexity" evidence="1">
    <location>
        <begin position="276"/>
        <end position="286"/>
    </location>
</feature>
<evidence type="ECO:0000313" key="3">
    <source>
        <dbReference type="Proteomes" id="UP000053890"/>
    </source>
</evidence>
<dbReference type="OMA" id="TTECARW"/>
<dbReference type="GeneID" id="28976684"/>
<organism evidence="2 3">
    <name type="scientific">Rhodotorula graminis (strain WP1)</name>
    <dbReference type="NCBI Taxonomy" id="578459"/>
    <lineage>
        <taxon>Eukaryota</taxon>
        <taxon>Fungi</taxon>
        <taxon>Dikarya</taxon>
        <taxon>Basidiomycota</taxon>
        <taxon>Pucciniomycotina</taxon>
        <taxon>Microbotryomycetes</taxon>
        <taxon>Sporidiobolales</taxon>
        <taxon>Sporidiobolaceae</taxon>
        <taxon>Rhodotorula</taxon>
    </lineage>
</organism>
<feature type="compositionally biased region" description="Basic and acidic residues" evidence="1">
    <location>
        <begin position="338"/>
        <end position="347"/>
    </location>
</feature>